<dbReference type="GO" id="GO:0005737">
    <property type="term" value="C:cytoplasm"/>
    <property type="evidence" value="ECO:0007669"/>
    <property type="project" value="UniProtKB-SubCell"/>
</dbReference>
<keyword evidence="6" id="KW-0479">Metal-binding</keyword>
<evidence type="ECO:0000256" key="10">
    <source>
        <dbReference type="ARBA" id="ARBA00032441"/>
    </source>
</evidence>
<dbReference type="AlphaFoldDB" id="C8X3J1"/>
<dbReference type="eggNOG" id="COG0802">
    <property type="taxonomic scope" value="Bacteria"/>
</dbReference>
<evidence type="ECO:0000313" key="11">
    <source>
        <dbReference type="EMBL" id="ACV68988.1"/>
    </source>
</evidence>
<dbReference type="STRING" id="485915.Dret_1704"/>
<dbReference type="GO" id="GO:0046872">
    <property type="term" value="F:metal ion binding"/>
    <property type="evidence" value="ECO:0007669"/>
    <property type="project" value="UniProtKB-KW"/>
</dbReference>
<keyword evidence="9" id="KW-0460">Magnesium</keyword>
<evidence type="ECO:0000256" key="3">
    <source>
        <dbReference type="ARBA" id="ARBA00019010"/>
    </source>
</evidence>
<evidence type="ECO:0000313" key="12">
    <source>
        <dbReference type="Proteomes" id="UP000001052"/>
    </source>
</evidence>
<dbReference type="Gene3D" id="3.40.50.300">
    <property type="entry name" value="P-loop containing nucleotide triphosphate hydrolases"/>
    <property type="match status" value="1"/>
</dbReference>
<evidence type="ECO:0000256" key="2">
    <source>
        <dbReference type="ARBA" id="ARBA00007599"/>
    </source>
</evidence>
<dbReference type="Pfam" id="PF02367">
    <property type="entry name" value="TsaE"/>
    <property type="match status" value="1"/>
</dbReference>
<organism evidence="11 12">
    <name type="scientific">Desulfohalobium retbaense (strain ATCC 49708 / DSM 5692 / JCM 16813 / HR100)</name>
    <dbReference type="NCBI Taxonomy" id="485915"/>
    <lineage>
        <taxon>Bacteria</taxon>
        <taxon>Pseudomonadati</taxon>
        <taxon>Thermodesulfobacteriota</taxon>
        <taxon>Desulfovibrionia</taxon>
        <taxon>Desulfovibrionales</taxon>
        <taxon>Desulfohalobiaceae</taxon>
        <taxon>Desulfohalobium</taxon>
    </lineage>
</organism>
<name>C8X3J1_DESRD</name>
<evidence type="ECO:0000256" key="9">
    <source>
        <dbReference type="ARBA" id="ARBA00022842"/>
    </source>
</evidence>
<dbReference type="PANTHER" id="PTHR33540:SF2">
    <property type="entry name" value="TRNA THREONYLCARBAMOYLADENOSINE BIOSYNTHESIS PROTEIN TSAE"/>
    <property type="match status" value="1"/>
</dbReference>
<evidence type="ECO:0000256" key="6">
    <source>
        <dbReference type="ARBA" id="ARBA00022723"/>
    </source>
</evidence>
<reference evidence="12" key="1">
    <citation type="submission" date="2009-09" db="EMBL/GenBank/DDBJ databases">
        <title>The complete chromosome of Desulfohalobium retbaense DSM 5692.</title>
        <authorList>
            <consortium name="US DOE Joint Genome Institute (JGI-PGF)"/>
            <person name="Lucas S."/>
            <person name="Copeland A."/>
            <person name="Lapidus A."/>
            <person name="Glavina del Rio T."/>
            <person name="Dalin E."/>
            <person name="Tice H."/>
            <person name="Bruce D."/>
            <person name="Goodwin L."/>
            <person name="Pitluck S."/>
            <person name="Kyrpides N."/>
            <person name="Mavromatis K."/>
            <person name="Ivanova N."/>
            <person name="Mikhailova N."/>
            <person name="Munk A.C."/>
            <person name="Brettin T."/>
            <person name="Detter J.C."/>
            <person name="Han C."/>
            <person name="Tapia R."/>
            <person name="Larimer F."/>
            <person name="Land M."/>
            <person name="Hauser L."/>
            <person name="Markowitz V."/>
            <person name="Cheng J.-F."/>
            <person name="Hugenholtz P."/>
            <person name="Woyke T."/>
            <person name="Wu D."/>
            <person name="Spring S."/>
            <person name="Klenk H.-P."/>
            <person name="Eisen J.A."/>
        </authorList>
    </citation>
    <scope>NUCLEOTIDE SEQUENCE [LARGE SCALE GENOMIC DNA]</scope>
    <source>
        <strain evidence="12">DSM 5692</strain>
    </source>
</reference>
<evidence type="ECO:0000256" key="8">
    <source>
        <dbReference type="ARBA" id="ARBA00022840"/>
    </source>
</evidence>
<sequence length="168" mass="18298">MSTEICFPLANEEETQRLGQCLAACHEAWQACILLLDGELGAGKTTLVRALVRALPGGGGAEVSSPSFNICNIYPTQPQIAHFDLYRLEDTGPDESLFEWIEHPGTTVIVEWARFVPRQDLPPDVVTLHIEHTNSGRAVRMTLTGRADDNQEALCSALAAFNPGPCPQ</sequence>
<evidence type="ECO:0000256" key="4">
    <source>
        <dbReference type="ARBA" id="ARBA00022490"/>
    </source>
</evidence>
<dbReference type="EMBL" id="CP001734">
    <property type="protein sequence ID" value="ACV68988.1"/>
    <property type="molecule type" value="Genomic_DNA"/>
</dbReference>
<proteinExistence type="inferred from homology"/>
<dbReference type="GO" id="GO:0002949">
    <property type="term" value="P:tRNA threonylcarbamoyladenosine modification"/>
    <property type="evidence" value="ECO:0007669"/>
    <property type="project" value="InterPro"/>
</dbReference>
<keyword evidence="7" id="KW-0547">Nucleotide-binding</keyword>
<reference evidence="11 12" key="2">
    <citation type="journal article" date="2010" name="Stand. Genomic Sci.">
        <title>Complete genome sequence of Desulfohalobium retbaense type strain (HR(100)).</title>
        <authorList>
            <person name="Spring S."/>
            <person name="Nolan M."/>
            <person name="Lapidus A."/>
            <person name="Glavina Del Rio T."/>
            <person name="Copeland A."/>
            <person name="Tice H."/>
            <person name="Cheng J.F."/>
            <person name="Lucas S."/>
            <person name="Land M."/>
            <person name="Chen F."/>
            <person name="Bruce D."/>
            <person name="Goodwin L."/>
            <person name="Pitluck S."/>
            <person name="Ivanova N."/>
            <person name="Mavromatis K."/>
            <person name="Mikhailova N."/>
            <person name="Pati A."/>
            <person name="Chen A."/>
            <person name="Palaniappan K."/>
            <person name="Hauser L."/>
            <person name="Chang Y.J."/>
            <person name="Jeffries C.D."/>
            <person name="Munk C."/>
            <person name="Kiss H."/>
            <person name="Chain P."/>
            <person name="Han C."/>
            <person name="Brettin T."/>
            <person name="Detter J.C."/>
            <person name="Schuler E."/>
            <person name="Goker M."/>
            <person name="Rohde M."/>
            <person name="Bristow J."/>
            <person name="Eisen J.A."/>
            <person name="Markowitz V."/>
            <person name="Hugenholtz P."/>
            <person name="Kyrpides N.C."/>
            <person name="Klenk H.P."/>
        </authorList>
    </citation>
    <scope>NUCLEOTIDE SEQUENCE [LARGE SCALE GENOMIC DNA]</scope>
    <source>
        <strain evidence="11 12">DSM 5692</strain>
    </source>
</reference>
<keyword evidence="4" id="KW-0963">Cytoplasm</keyword>
<evidence type="ECO:0000256" key="7">
    <source>
        <dbReference type="ARBA" id="ARBA00022741"/>
    </source>
</evidence>
<keyword evidence="8" id="KW-0067">ATP-binding</keyword>
<dbReference type="HOGENOM" id="CLU_087829_3_2_7"/>
<evidence type="ECO:0000256" key="1">
    <source>
        <dbReference type="ARBA" id="ARBA00004496"/>
    </source>
</evidence>
<keyword evidence="12" id="KW-1185">Reference proteome</keyword>
<dbReference type="KEGG" id="drt:Dret_1704"/>
<dbReference type="RefSeq" id="WP_015752131.1">
    <property type="nucleotide sequence ID" value="NC_013223.1"/>
</dbReference>
<dbReference type="GO" id="GO:0005524">
    <property type="term" value="F:ATP binding"/>
    <property type="evidence" value="ECO:0007669"/>
    <property type="project" value="UniProtKB-KW"/>
</dbReference>
<dbReference type="SUPFAM" id="SSF52540">
    <property type="entry name" value="P-loop containing nucleoside triphosphate hydrolases"/>
    <property type="match status" value="1"/>
</dbReference>
<dbReference type="InterPro" id="IPR027417">
    <property type="entry name" value="P-loop_NTPase"/>
</dbReference>
<evidence type="ECO:0000256" key="5">
    <source>
        <dbReference type="ARBA" id="ARBA00022694"/>
    </source>
</evidence>
<accession>C8X3J1</accession>
<comment type="similarity">
    <text evidence="2">Belongs to the TsaE family.</text>
</comment>
<comment type="subcellular location">
    <subcellularLocation>
        <location evidence="1">Cytoplasm</location>
    </subcellularLocation>
</comment>
<protein>
    <recommendedName>
        <fullName evidence="3">tRNA threonylcarbamoyladenosine biosynthesis protein TsaE</fullName>
    </recommendedName>
    <alternativeName>
        <fullName evidence="10">t(6)A37 threonylcarbamoyladenosine biosynthesis protein TsaE</fullName>
    </alternativeName>
</protein>
<dbReference type="NCBIfam" id="TIGR00150">
    <property type="entry name" value="T6A_YjeE"/>
    <property type="match status" value="1"/>
</dbReference>
<dbReference type="Proteomes" id="UP000001052">
    <property type="component" value="Chromosome"/>
</dbReference>
<gene>
    <name evidence="11" type="ordered locus">Dret_1704</name>
</gene>
<dbReference type="PANTHER" id="PTHR33540">
    <property type="entry name" value="TRNA THREONYLCARBAMOYLADENOSINE BIOSYNTHESIS PROTEIN TSAE"/>
    <property type="match status" value="1"/>
</dbReference>
<dbReference type="InterPro" id="IPR003442">
    <property type="entry name" value="T6A_TsaE"/>
</dbReference>
<keyword evidence="5" id="KW-0819">tRNA processing</keyword>